<evidence type="ECO:0000256" key="4">
    <source>
        <dbReference type="ARBA" id="ARBA00023136"/>
    </source>
</evidence>
<feature type="transmembrane region" description="Helical" evidence="5">
    <location>
        <begin position="22"/>
        <end position="41"/>
    </location>
</feature>
<feature type="transmembrane region" description="Helical" evidence="5">
    <location>
        <begin position="187"/>
        <end position="205"/>
    </location>
</feature>
<keyword evidence="7" id="KW-1185">Reference proteome</keyword>
<evidence type="ECO:0000256" key="1">
    <source>
        <dbReference type="ARBA" id="ARBA00004141"/>
    </source>
</evidence>
<comment type="caution">
    <text evidence="6">The sequence shown here is derived from an EMBL/GenBank/DDBJ whole genome shotgun (WGS) entry which is preliminary data.</text>
</comment>
<proteinExistence type="predicted"/>
<dbReference type="PANTHER" id="PTHR10924:SF6">
    <property type="entry name" value="SOLUTE CARRIER FAMILY 49 MEMBER A3"/>
    <property type="match status" value="1"/>
</dbReference>
<dbReference type="InterPro" id="IPR036259">
    <property type="entry name" value="MFS_trans_sf"/>
</dbReference>
<evidence type="ECO:0000256" key="5">
    <source>
        <dbReference type="SAM" id="Phobius"/>
    </source>
</evidence>
<comment type="subcellular location">
    <subcellularLocation>
        <location evidence="1">Membrane</location>
        <topology evidence="1">Multi-pass membrane protein</topology>
    </subcellularLocation>
</comment>
<keyword evidence="2 5" id="KW-0812">Transmembrane</keyword>
<feature type="transmembrane region" description="Helical" evidence="5">
    <location>
        <begin position="225"/>
        <end position="245"/>
    </location>
</feature>
<feature type="transmembrane region" description="Helical" evidence="5">
    <location>
        <begin position="98"/>
        <end position="121"/>
    </location>
</feature>
<sequence length="280" mass="31437">MLQYSSIGNVVKKYYNVTYVDVNWTAIMSCVSEIIFFYPIAKFIDYYGIRNSMLLATFFLTFGGCLKLMAVNRDLFWLLLVGQIFPRTIWFKTEEAALVMGIANGFFMLGADTDFVLPIIFKNSTAVQTKAKFFYIAIIITVSCAILFLLTLLYVVDKPPSHPSQAANNRESNGHHSLRVLLKNKNFILLTICFSLIVGSAQSFAVTLNQAVLKTFSNDQNALSIAGILAISCGIPGSLISSLIAKKYSNYRYMDSIEMVALFIHCRNWLFNECVFCVDA</sequence>
<dbReference type="Gene3D" id="1.20.1250.20">
    <property type="entry name" value="MFS general substrate transporter like domains"/>
    <property type="match status" value="1"/>
</dbReference>
<name>A0A3S3PIR4_9ACAR</name>
<dbReference type="Pfam" id="PF07690">
    <property type="entry name" value="MFS_1"/>
    <property type="match status" value="1"/>
</dbReference>
<dbReference type="EMBL" id="NCKU01001039">
    <property type="protein sequence ID" value="RWS13278.1"/>
    <property type="molecule type" value="Genomic_DNA"/>
</dbReference>
<dbReference type="GO" id="GO:0016020">
    <property type="term" value="C:membrane"/>
    <property type="evidence" value="ECO:0007669"/>
    <property type="project" value="UniProtKB-SubCell"/>
</dbReference>
<reference evidence="6 7" key="1">
    <citation type="journal article" date="2018" name="Gigascience">
        <title>Genomes of trombidid mites reveal novel predicted allergens and laterally-transferred genes associated with secondary metabolism.</title>
        <authorList>
            <person name="Dong X."/>
            <person name="Chaisiri K."/>
            <person name="Xia D."/>
            <person name="Armstrong S.D."/>
            <person name="Fang Y."/>
            <person name="Donnelly M.J."/>
            <person name="Kadowaki T."/>
            <person name="McGarry J.W."/>
            <person name="Darby A.C."/>
            <person name="Makepeace B.L."/>
        </authorList>
    </citation>
    <scope>NUCLEOTIDE SEQUENCE [LARGE SCALE GENOMIC DNA]</scope>
    <source>
        <strain evidence="6">UoL-WK</strain>
    </source>
</reference>
<evidence type="ECO:0000313" key="7">
    <source>
        <dbReference type="Proteomes" id="UP000285301"/>
    </source>
</evidence>
<accession>A0A3S3PIR4</accession>
<evidence type="ECO:0000313" key="6">
    <source>
        <dbReference type="EMBL" id="RWS13278.1"/>
    </source>
</evidence>
<dbReference type="PANTHER" id="PTHR10924">
    <property type="entry name" value="MAJOR FACILITATOR SUPERFAMILY PROTEIN-RELATED"/>
    <property type="match status" value="1"/>
</dbReference>
<dbReference type="InterPro" id="IPR049680">
    <property type="entry name" value="FLVCR1-2_SLC49-like"/>
</dbReference>
<evidence type="ECO:0000256" key="2">
    <source>
        <dbReference type="ARBA" id="ARBA00022692"/>
    </source>
</evidence>
<keyword evidence="3 5" id="KW-1133">Transmembrane helix</keyword>
<feature type="transmembrane region" description="Helical" evidence="5">
    <location>
        <begin position="133"/>
        <end position="156"/>
    </location>
</feature>
<dbReference type="AlphaFoldDB" id="A0A3S3PIR4"/>
<evidence type="ECO:0000256" key="3">
    <source>
        <dbReference type="ARBA" id="ARBA00022989"/>
    </source>
</evidence>
<organism evidence="6 7">
    <name type="scientific">Dinothrombium tinctorium</name>
    <dbReference type="NCBI Taxonomy" id="1965070"/>
    <lineage>
        <taxon>Eukaryota</taxon>
        <taxon>Metazoa</taxon>
        <taxon>Ecdysozoa</taxon>
        <taxon>Arthropoda</taxon>
        <taxon>Chelicerata</taxon>
        <taxon>Arachnida</taxon>
        <taxon>Acari</taxon>
        <taxon>Acariformes</taxon>
        <taxon>Trombidiformes</taxon>
        <taxon>Prostigmata</taxon>
        <taxon>Anystina</taxon>
        <taxon>Parasitengona</taxon>
        <taxon>Trombidioidea</taxon>
        <taxon>Trombidiidae</taxon>
        <taxon>Dinothrombium</taxon>
    </lineage>
</organism>
<dbReference type="Proteomes" id="UP000285301">
    <property type="component" value="Unassembled WGS sequence"/>
</dbReference>
<protein>
    <submittedName>
        <fullName evidence="6">Uncharacterized protein</fullName>
    </submittedName>
</protein>
<keyword evidence="4 5" id="KW-0472">Membrane</keyword>
<gene>
    <name evidence="6" type="ORF">B4U79_17973</name>
</gene>
<dbReference type="InterPro" id="IPR011701">
    <property type="entry name" value="MFS"/>
</dbReference>
<feature type="transmembrane region" description="Helical" evidence="5">
    <location>
        <begin position="53"/>
        <end position="69"/>
    </location>
</feature>
<dbReference type="SUPFAM" id="SSF103473">
    <property type="entry name" value="MFS general substrate transporter"/>
    <property type="match status" value="1"/>
</dbReference>
<dbReference type="GO" id="GO:0022857">
    <property type="term" value="F:transmembrane transporter activity"/>
    <property type="evidence" value="ECO:0007669"/>
    <property type="project" value="InterPro"/>
</dbReference>
<dbReference type="OrthoDB" id="422206at2759"/>